<evidence type="ECO:0000259" key="2">
    <source>
        <dbReference type="Pfam" id="PF14691"/>
    </source>
</evidence>
<feature type="domain" description="Dihydroprymidine dehydrogenase" evidence="2">
    <location>
        <begin position="4"/>
        <end position="108"/>
    </location>
</feature>
<dbReference type="GO" id="GO:0051536">
    <property type="term" value="F:iron-sulfur cluster binding"/>
    <property type="evidence" value="ECO:0007669"/>
    <property type="project" value="InterPro"/>
</dbReference>
<reference evidence="3" key="1">
    <citation type="submission" date="2014-07" db="EMBL/GenBank/DDBJ databases">
        <authorList>
            <person name="Hornung V.Bastian."/>
        </authorList>
    </citation>
    <scope>NUCLEOTIDE SEQUENCE</scope>
    <source>
        <strain evidence="3">PCE-S</strain>
    </source>
</reference>
<dbReference type="InterPro" id="IPR009051">
    <property type="entry name" value="Helical_ferredxn"/>
</dbReference>
<accession>A0A098B6Q6</accession>
<dbReference type="Gene3D" id="1.10.1060.10">
    <property type="entry name" value="Alpha-helical ferredoxin"/>
    <property type="match status" value="1"/>
</dbReference>
<dbReference type="RefSeq" id="WP_144678039.1">
    <property type="nucleotide sequence ID" value="NZ_LK996017.1"/>
</dbReference>
<dbReference type="InterPro" id="IPR036188">
    <property type="entry name" value="FAD/NAD-bd_sf"/>
</dbReference>
<dbReference type="PANTHER" id="PTHR42783:SF3">
    <property type="entry name" value="GLUTAMATE SYNTHASE [NADPH] SMALL CHAIN-RELATED"/>
    <property type="match status" value="1"/>
</dbReference>
<evidence type="ECO:0000259" key="1">
    <source>
        <dbReference type="Pfam" id="PF07992"/>
    </source>
</evidence>
<dbReference type="PRINTS" id="PR00411">
    <property type="entry name" value="PNDRDTASEI"/>
</dbReference>
<evidence type="ECO:0000313" key="3">
    <source>
        <dbReference type="EMBL" id="CDX03551.1"/>
    </source>
</evidence>
<protein>
    <submittedName>
        <fullName evidence="3">Sulfide dehydrogenase subunit alpha</fullName>
    </submittedName>
</protein>
<dbReference type="PANTHER" id="PTHR42783">
    <property type="entry name" value="GLUTAMATE SYNTHASE [NADPH] SMALL CHAIN"/>
    <property type="match status" value="1"/>
</dbReference>
<dbReference type="SUPFAM" id="SSF46548">
    <property type="entry name" value="alpha-helical ferredoxin"/>
    <property type="match status" value="1"/>
</dbReference>
<dbReference type="GO" id="GO:0016491">
    <property type="term" value="F:oxidoreductase activity"/>
    <property type="evidence" value="ECO:0007669"/>
    <property type="project" value="InterPro"/>
</dbReference>
<dbReference type="EMBL" id="LK996017">
    <property type="protein sequence ID" value="CDX03551.1"/>
    <property type="molecule type" value="Genomic_DNA"/>
</dbReference>
<dbReference type="InterPro" id="IPR028261">
    <property type="entry name" value="DPD_II"/>
</dbReference>
<proteinExistence type="predicted"/>
<dbReference type="PATRIC" id="fig|49338.4.peg.3931"/>
<dbReference type="AlphaFoldDB" id="A0A098B6Q6"/>
<gene>
    <name evidence="3" type="ORF">DPCES_3665</name>
</gene>
<dbReference type="Pfam" id="PF14691">
    <property type="entry name" value="Fer4_20"/>
    <property type="match status" value="1"/>
</dbReference>
<dbReference type="PRINTS" id="PR00368">
    <property type="entry name" value="FADPNR"/>
</dbReference>
<dbReference type="SUPFAM" id="SSF51971">
    <property type="entry name" value="Nucleotide-binding domain"/>
    <property type="match status" value="1"/>
</dbReference>
<organism evidence="3">
    <name type="scientific">Desulfitobacterium hafniense</name>
    <name type="common">Desulfitobacterium frappieri</name>
    <dbReference type="NCBI Taxonomy" id="49338"/>
    <lineage>
        <taxon>Bacteria</taxon>
        <taxon>Bacillati</taxon>
        <taxon>Bacillota</taxon>
        <taxon>Clostridia</taxon>
        <taxon>Eubacteriales</taxon>
        <taxon>Desulfitobacteriaceae</taxon>
        <taxon>Desulfitobacterium</taxon>
    </lineage>
</organism>
<sequence>MSKMMKFESGFSQEEALAEASRCLQCKKPLCRQGCPVNNAIPQFIRALKEGEYAQGLEAIYRHSYLPAVCGRVCPQEKQCEASCILARKGKAIRIGKLEQFIADNATEVGFPKVAATMGAIAVIGSGPAGLAAAVQLAQLGYAVTIFEGESEPGGVLLHGIPEYRLPKDVVRRDIKKIENLGVEFRLNTLVGVDLFLDDLLTQGYQAVFIGTGAGLPKTLELPGEYLEGVISALYVLQTINLYNSGQLPEQELPVEKGEHVVVIGAGNVAMDAARTASRLGAEVTVLARRGLNDMAARDIERDEAIADGVKIRTYAAPLAILGEENVTGIKCVNTMVSPEGKAIIKEEESFVLPADKVIFAIGQRPYARIVTTSQGFEINKQGLLICNEHGMTTREGVFAAGDVVHGPATVVKAMGEGRRIAIEMHAYLLRKRLQSAK</sequence>
<dbReference type="InterPro" id="IPR023753">
    <property type="entry name" value="FAD/NAD-binding_dom"/>
</dbReference>
<feature type="domain" description="FAD/NAD(P)-binding" evidence="1">
    <location>
        <begin position="121"/>
        <end position="418"/>
    </location>
</feature>
<dbReference type="Gene3D" id="3.50.50.60">
    <property type="entry name" value="FAD/NAD(P)-binding domain"/>
    <property type="match status" value="2"/>
</dbReference>
<dbReference type="Pfam" id="PF07992">
    <property type="entry name" value="Pyr_redox_2"/>
    <property type="match status" value="1"/>
</dbReference>
<name>A0A098B6Q6_DESHA</name>